<feature type="domain" description="POPDC1-3" evidence="5">
    <location>
        <begin position="2"/>
        <end position="148"/>
    </location>
</feature>
<name>B7PHC1_IXOSC</name>
<keyword evidence="8" id="KW-1185">Reference proteome</keyword>
<dbReference type="GO" id="GO:0007507">
    <property type="term" value="P:heart development"/>
    <property type="evidence" value="ECO:0000318"/>
    <property type="project" value="GO_Central"/>
</dbReference>
<dbReference type="PANTHER" id="PTHR12101">
    <property type="entry name" value="POPEYE DOMAIN CONTAINING PROTEIN"/>
    <property type="match status" value="1"/>
</dbReference>
<proteinExistence type="predicted"/>
<evidence type="ECO:0000313" key="8">
    <source>
        <dbReference type="Proteomes" id="UP000001555"/>
    </source>
</evidence>
<dbReference type="VEuPathDB" id="VectorBase:ISCW004194"/>
<accession>B7PHC1</accession>
<evidence type="ECO:0000259" key="5">
    <source>
        <dbReference type="Pfam" id="PF04831"/>
    </source>
</evidence>
<dbReference type="InterPro" id="IPR006916">
    <property type="entry name" value="POPDC1-3"/>
</dbReference>
<keyword evidence="2" id="KW-0812">Transmembrane</keyword>
<dbReference type="EMBL" id="ABJB010396784">
    <property type="status" value="NOT_ANNOTATED_CDS"/>
    <property type="molecule type" value="Genomic_DNA"/>
</dbReference>
<dbReference type="AlphaFoldDB" id="B7PHC1"/>
<gene>
    <name evidence="6" type="ORF">IscW_ISCW004194</name>
</gene>
<organism>
    <name type="scientific">Ixodes scapularis</name>
    <name type="common">Black-legged tick</name>
    <name type="synonym">Deer tick</name>
    <dbReference type="NCBI Taxonomy" id="6945"/>
    <lineage>
        <taxon>Eukaryota</taxon>
        <taxon>Metazoa</taxon>
        <taxon>Ecdysozoa</taxon>
        <taxon>Arthropoda</taxon>
        <taxon>Chelicerata</taxon>
        <taxon>Arachnida</taxon>
        <taxon>Acari</taxon>
        <taxon>Parasitiformes</taxon>
        <taxon>Ixodida</taxon>
        <taxon>Ixodoidea</taxon>
        <taxon>Ixodidae</taxon>
        <taxon>Ixodinae</taxon>
        <taxon>Ixodes</taxon>
    </lineage>
</organism>
<dbReference type="GO" id="GO:0042383">
    <property type="term" value="C:sarcolemma"/>
    <property type="evidence" value="ECO:0000318"/>
    <property type="project" value="GO_Central"/>
</dbReference>
<reference evidence="7" key="2">
    <citation type="submission" date="2020-05" db="UniProtKB">
        <authorList>
            <consortium name="EnsemblMetazoa"/>
        </authorList>
    </citation>
    <scope>IDENTIFICATION</scope>
    <source>
        <strain evidence="7">wikel</strain>
    </source>
</reference>
<sequence>MLPVSFSAELETVFEDLFRPLGLTRHQFRGIADSVRGTRDLSKRDQLVVEKVSRNDNLSLVVSGDLLVSRKRRPVEMVGKYEFLESPDWFDVPESDLYQVTATALGACRVVVWKRETLKVAVGDDSFLKSVFNNLVGKDLARKFYTAKKSKPFGVVLDELLSPVSVNTSA</sequence>
<dbReference type="Proteomes" id="UP000001555">
    <property type="component" value="Unassembled WGS sequence"/>
</dbReference>
<dbReference type="PaxDb" id="6945-B7PHC1"/>
<evidence type="ECO:0000313" key="6">
    <source>
        <dbReference type="EMBL" id="EEC05993.1"/>
    </source>
</evidence>
<dbReference type="GO" id="GO:0007519">
    <property type="term" value="P:skeletal muscle tissue development"/>
    <property type="evidence" value="ECO:0000318"/>
    <property type="project" value="GO_Central"/>
</dbReference>
<evidence type="ECO:0000256" key="2">
    <source>
        <dbReference type="ARBA" id="ARBA00022692"/>
    </source>
</evidence>
<keyword evidence="3" id="KW-1133">Transmembrane helix</keyword>
<dbReference type="EMBL" id="ABJB010497767">
    <property type="status" value="NOT_ANNOTATED_CDS"/>
    <property type="molecule type" value="Genomic_DNA"/>
</dbReference>
<evidence type="ECO:0000256" key="4">
    <source>
        <dbReference type="ARBA" id="ARBA00023136"/>
    </source>
</evidence>
<dbReference type="GO" id="GO:0030552">
    <property type="term" value="F:cAMP binding"/>
    <property type="evidence" value="ECO:0000318"/>
    <property type="project" value="GO_Central"/>
</dbReference>
<evidence type="ECO:0000256" key="1">
    <source>
        <dbReference type="ARBA" id="ARBA00004141"/>
    </source>
</evidence>
<protein>
    <submittedName>
        <fullName evidence="6 7">Popeye domain-containing protein, putative</fullName>
    </submittedName>
</protein>
<dbReference type="EMBL" id="ABJB010233469">
    <property type="status" value="NOT_ANNOTATED_CDS"/>
    <property type="molecule type" value="Genomic_DNA"/>
</dbReference>
<dbReference type="HOGENOM" id="CLU_1572366_0_0_1"/>
<evidence type="ECO:0000313" key="7">
    <source>
        <dbReference type="EnsemblMetazoa" id="ISCW004194-PA"/>
    </source>
</evidence>
<dbReference type="VEuPathDB" id="VectorBase:ISCP_038037"/>
<dbReference type="EMBL" id="DS712045">
    <property type="protein sequence ID" value="EEC05993.1"/>
    <property type="molecule type" value="Genomic_DNA"/>
</dbReference>
<reference evidence="6 8" key="1">
    <citation type="submission" date="2008-03" db="EMBL/GenBank/DDBJ databases">
        <title>Annotation of Ixodes scapularis.</title>
        <authorList>
            <consortium name="Ixodes scapularis Genome Project Consortium"/>
            <person name="Caler E."/>
            <person name="Hannick L.I."/>
            <person name="Bidwell S."/>
            <person name="Joardar V."/>
            <person name="Thiagarajan M."/>
            <person name="Amedeo P."/>
            <person name="Galinsky K.J."/>
            <person name="Schobel S."/>
            <person name="Inman J."/>
            <person name="Hostetler J."/>
            <person name="Miller J."/>
            <person name="Hammond M."/>
            <person name="Megy K."/>
            <person name="Lawson D."/>
            <person name="Kodira C."/>
            <person name="Sutton G."/>
            <person name="Meyer J."/>
            <person name="Hill C.A."/>
            <person name="Birren B."/>
            <person name="Nene V."/>
            <person name="Collins F."/>
            <person name="Alarcon-Chaidez F."/>
            <person name="Wikel S."/>
            <person name="Strausberg R."/>
        </authorList>
    </citation>
    <scope>NUCLEOTIDE SEQUENCE [LARGE SCALE GENOMIC DNA]</scope>
    <source>
        <strain evidence="8">Wikel</strain>
        <strain evidence="6">Wikel colony</strain>
    </source>
</reference>
<dbReference type="Pfam" id="PF04831">
    <property type="entry name" value="POPDC1-3"/>
    <property type="match status" value="1"/>
</dbReference>
<dbReference type="InParanoid" id="B7PHC1"/>
<dbReference type="GO" id="GO:0051146">
    <property type="term" value="P:striated muscle cell differentiation"/>
    <property type="evidence" value="ECO:0000318"/>
    <property type="project" value="GO_Central"/>
</dbReference>
<dbReference type="InterPro" id="IPR055272">
    <property type="entry name" value="POPDC1-3_dom"/>
</dbReference>
<dbReference type="GO" id="GO:0042391">
    <property type="term" value="P:regulation of membrane potential"/>
    <property type="evidence" value="ECO:0000318"/>
    <property type="project" value="GO_Central"/>
</dbReference>
<comment type="subcellular location">
    <subcellularLocation>
        <location evidence="1">Membrane</location>
        <topology evidence="1">Multi-pass membrane protein</topology>
    </subcellularLocation>
</comment>
<dbReference type="OrthoDB" id="425611at2759"/>
<dbReference type="EnsemblMetazoa" id="ISCW004194-RA">
    <property type="protein sequence ID" value="ISCW004194-PA"/>
    <property type="gene ID" value="ISCW004194"/>
</dbReference>
<dbReference type="PANTHER" id="PTHR12101:SF1">
    <property type="entry name" value="BVES"/>
    <property type="match status" value="1"/>
</dbReference>
<keyword evidence="4" id="KW-0472">Membrane</keyword>
<evidence type="ECO:0000256" key="3">
    <source>
        <dbReference type="ARBA" id="ARBA00022989"/>
    </source>
</evidence>
<dbReference type="VEuPathDB" id="VectorBase:ISCI004194"/>